<accession>A0A9Q0H9M6</accession>
<dbReference type="Gene3D" id="3.40.50.2000">
    <property type="entry name" value="Glycogen Phosphorylase B"/>
    <property type="match status" value="1"/>
</dbReference>
<gene>
    <name evidence="3" type="ORF">NE237_021061</name>
</gene>
<dbReference type="PANTHER" id="PTHR48047:SF28">
    <property type="entry name" value="F11M15.8 PROTEIN"/>
    <property type="match status" value="1"/>
</dbReference>
<evidence type="ECO:0000256" key="1">
    <source>
        <dbReference type="ARBA" id="ARBA00009995"/>
    </source>
</evidence>
<evidence type="ECO:0000313" key="4">
    <source>
        <dbReference type="Proteomes" id="UP001141806"/>
    </source>
</evidence>
<comment type="similarity">
    <text evidence="1">Belongs to the UDP-glycosyltransferase family.</text>
</comment>
<dbReference type="Proteomes" id="UP001141806">
    <property type="component" value="Unassembled WGS sequence"/>
</dbReference>
<evidence type="ECO:0000256" key="2">
    <source>
        <dbReference type="SAM" id="MobiDB-lite"/>
    </source>
</evidence>
<name>A0A9Q0H9M6_9MAGN</name>
<dbReference type="EMBL" id="JAMYWD010000009">
    <property type="protein sequence ID" value="KAJ4961151.1"/>
    <property type="molecule type" value="Genomic_DNA"/>
</dbReference>
<dbReference type="GO" id="GO:0035251">
    <property type="term" value="F:UDP-glucosyltransferase activity"/>
    <property type="evidence" value="ECO:0007669"/>
    <property type="project" value="TreeGrafter"/>
</dbReference>
<organism evidence="3 4">
    <name type="scientific">Protea cynaroides</name>
    <dbReference type="NCBI Taxonomy" id="273540"/>
    <lineage>
        <taxon>Eukaryota</taxon>
        <taxon>Viridiplantae</taxon>
        <taxon>Streptophyta</taxon>
        <taxon>Embryophyta</taxon>
        <taxon>Tracheophyta</taxon>
        <taxon>Spermatophyta</taxon>
        <taxon>Magnoliopsida</taxon>
        <taxon>Proteales</taxon>
        <taxon>Proteaceae</taxon>
        <taxon>Protea</taxon>
    </lineage>
</organism>
<sequence length="197" mass="21652">MRKIGDEVNRPNAVTSPDDGVSRKEGSLEASTMMFGALDELFGMCPMLNYRASGGLVTHYRWNSVMEGSTEGVLLLAWPLQADQFVNERLLVEYLATVFLDELQSILCTKELTLPRLFIGGVDEIRQQHETGELKDVREDFLTEPDVGHVVSFNDFINLGASDSIKGKGNDALGRNLGQAAGGLKTAIDSREDQNSE</sequence>
<comment type="caution">
    <text evidence="3">The sequence shown here is derived from an EMBL/GenBank/DDBJ whole genome shotgun (WGS) entry which is preliminary data.</text>
</comment>
<reference evidence="3" key="1">
    <citation type="journal article" date="2023" name="Plant J.">
        <title>The genome of the king protea, Protea cynaroides.</title>
        <authorList>
            <person name="Chang J."/>
            <person name="Duong T.A."/>
            <person name="Schoeman C."/>
            <person name="Ma X."/>
            <person name="Roodt D."/>
            <person name="Barker N."/>
            <person name="Li Z."/>
            <person name="Van de Peer Y."/>
            <person name="Mizrachi E."/>
        </authorList>
    </citation>
    <scope>NUCLEOTIDE SEQUENCE</scope>
    <source>
        <tissue evidence="3">Young leaves</tissue>
    </source>
</reference>
<feature type="region of interest" description="Disordered" evidence="2">
    <location>
        <begin position="1"/>
        <end position="24"/>
    </location>
</feature>
<keyword evidence="4" id="KW-1185">Reference proteome</keyword>
<proteinExistence type="inferred from homology"/>
<protein>
    <submittedName>
        <fullName evidence="3">Uncharacterized protein</fullName>
    </submittedName>
</protein>
<dbReference type="PANTHER" id="PTHR48047">
    <property type="entry name" value="GLYCOSYLTRANSFERASE"/>
    <property type="match status" value="1"/>
</dbReference>
<dbReference type="SUPFAM" id="SSF53756">
    <property type="entry name" value="UDP-Glycosyltransferase/glycogen phosphorylase"/>
    <property type="match status" value="1"/>
</dbReference>
<dbReference type="AlphaFoldDB" id="A0A9Q0H9M6"/>
<evidence type="ECO:0000313" key="3">
    <source>
        <dbReference type="EMBL" id="KAJ4961151.1"/>
    </source>
</evidence>